<sequence length="309" mass="34973">MKIYDLHCDVLNKLSRYDDMEFLNDVRLDSNLNGLNAGNVKVQVFAIFVHPNVPIEERFNRALLQVEAFNKYVITAPGVVHITNWKQIQELKDDEIGAVLSLEGCDCIGTDLQKLNVLIEAGVKLVGLTWNYENDVAYGTLEDQTKGLKSFCKEVVNYLNEQDVILDVAHLNDEGFYELLPLAKHLIASHSNSRTICDNPRNLTDDQVKLLVDKGGRIHVVFYPPFINNKEAASIDELIGHIKHLVNLVGVENVGFGSDFDGIDYKVDLLTDASQYQNLMKELLKHFTEEDVKMMSHQGFEKYVFSINA</sequence>
<dbReference type="AlphaFoldDB" id="A0A0A3HQV3"/>
<evidence type="ECO:0000313" key="1">
    <source>
        <dbReference type="EMBL" id="KGR73610.1"/>
    </source>
</evidence>
<dbReference type="GO" id="GO:0006508">
    <property type="term" value="P:proteolysis"/>
    <property type="evidence" value="ECO:0007669"/>
    <property type="project" value="InterPro"/>
</dbReference>
<dbReference type="EMBL" id="JPVN01000042">
    <property type="protein sequence ID" value="KGR73610.1"/>
    <property type="molecule type" value="Genomic_DNA"/>
</dbReference>
<accession>A0A0A3HQV3</accession>
<dbReference type="Gene3D" id="3.20.20.140">
    <property type="entry name" value="Metal-dependent hydrolases"/>
    <property type="match status" value="1"/>
</dbReference>
<proteinExistence type="predicted"/>
<dbReference type="Pfam" id="PF01244">
    <property type="entry name" value="Peptidase_M19"/>
    <property type="match status" value="1"/>
</dbReference>
<organism evidence="1 2">
    <name type="scientific">Ureibacillus manganicus DSM 26584</name>
    <dbReference type="NCBI Taxonomy" id="1384049"/>
    <lineage>
        <taxon>Bacteria</taxon>
        <taxon>Bacillati</taxon>
        <taxon>Bacillota</taxon>
        <taxon>Bacilli</taxon>
        <taxon>Bacillales</taxon>
        <taxon>Caryophanaceae</taxon>
        <taxon>Ureibacillus</taxon>
    </lineage>
</organism>
<dbReference type="OrthoDB" id="9804920at2"/>
<dbReference type="RefSeq" id="WP_036190253.1">
    <property type="nucleotide sequence ID" value="NZ_AVDA01000042.1"/>
</dbReference>
<gene>
    <name evidence="1" type="ORF">CD29_19290</name>
</gene>
<dbReference type="PANTHER" id="PTHR10443:SF12">
    <property type="entry name" value="DIPEPTIDASE"/>
    <property type="match status" value="1"/>
</dbReference>
<comment type="caution">
    <text evidence="1">The sequence shown here is derived from an EMBL/GenBank/DDBJ whole genome shotgun (WGS) entry which is preliminary data.</text>
</comment>
<evidence type="ECO:0000313" key="2">
    <source>
        <dbReference type="Proteomes" id="UP000030416"/>
    </source>
</evidence>
<dbReference type="STRING" id="1384049.CD29_19290"/>
<dbReference type="PROSITE" id="PS51365">
    <property type="entry name" value="RENAL_DIPEPTIDASE_2"/>
    <property type="match status" value="1"/>
</dbReference>
<protein>
    <submittedName>
        <fullName evidence="1">Diguanylate cyclase</fullName>
    </submittedName>
</protein>
<dbReference type="InterPro" id="IPR008257">
    <property type="entry name" value="Pept_M19"/>
</dbReference>
<dbReference type="InterPro" id="IPR032466">
    <property type="entry name" value="Metal_Hydrolase"/>
</dbReference>
<dbReference type="eggNOG" id="COG2355">
    <property type="taxonomic scope" value="Bacteria"/>
</dbReference>
<dbReference type="PANTHER" id="PTHR10443">
    <property type="entry name" value="MICROSOMAL DIPEPTIDASE"/>
    <property type="match status" value="1"/>
</dbReference>
<dbReference type="Proteomes" id="UP000030416">
    <property type="component" value="Unassembled WGS sequence"/>
</dbReference>
<dbReference type="SUPFAM" id="SSF51556">
    <property type="entry name" value="Metallo-dependent hydrolases"/>
    <property type="match status" value="1"/>
</dbReference>
<reference evidence="1 2" key="1">
    <citation type="submission" date="2014-02" db="EMBL/GenBank/DDBJ databases">
        <title>Draft genome sequence of Lysinibacillus manganicus DSM 26584T.</title>
        <authorList>
            <person name="Zhang F."/>
            <person name="Wang G."/>
            <person name="Zhang L."/>
        </authorList>
    </citation>
    <scope>NUCLEOTIDE SEQUENCE [LARGE SCALE GENOMIC DNA]</scope>
    <source>
        <strain evidence="1 2">DSM 26584</strain>
    </source>
</reference>
<name>A0A0A3HQV3_9BACL</name>
<dbReference type="GO" id="GO:0070573">
    <property type="term" value="F:metallodipeptidase activity"/>
    <property type="evidence" value="ECO:0007669"/>
    <property type="project" value="InterPro"/>
</dbReference>
<keyword evidence="2" id="KW-1185">Reference proteome</keyword>